<reference evidence="4 5" key="1">
    <citation type="submission" date="2024-02" db="EMBL/GenBank/DDBJ databases">
        <title>Chromosome-scale genome assembly of the rough periwinkle Littorina saxatilis.</title>
        <authorList>
            <person name="De Jode A."/>
            <person name="Faria R."/>
            <person name="Formenti G."/>
            <person name="Sims Y."/>
            <person name="Smith T.P."/>
            <person name="Tracey A."/>
            <person name="Wood J.M.D."/>
            <person name="Zagrodzka Z.B."/>
            <person name="Johannesson K."/>
            <person name="Butlin R.K."/>
            <person name="Leder E.H."/>
        </authorList>
    </citation>
    <scope>NUCLEOTIDE SEQUENCE [LARGE SCALE GENOMIC DNA]</scope>
    <source>
        <strain evidence="4">Snail1</strain>
        <tissue evidence="4">Muscle</tissue>
    </source>
</reference>
<feature type="compositionally biased region" description="Low complexity" evidence="1">
    <location>
        <begin position="281"/>
        <end position="297"/>
    </location>
</feature>
<evidence type="ECO:0000313" key="5">
    <source>
        <dbReference type="Proteomes" id="UP001374579"/>
    </source>
</evidence>
<comment type="caution">
    <text evidence="4">The sequence shown here is derived from an EMBL/GenBank/DDBJ whole genome shotgun (WGS) entry which is preliminary data.</text>
</comment>
<evidence type="ECO:0000256" key="2">
    <source>
        <dbReference type="SAM" id="Phobius"/>
    </source>
</evidence>
<keyword evidence="2" id="KW-1133">Transmembrane helix</keyword>
<keyword evidence="5" id="KW-1185">Reference proteome</keyword>
<dbReference type="EMBL" id="JBAMIC010000018">
    <property type="protein sequence ID" value="KAK7095500.1"/>
    <property type="molecule type" value="Genomic_DNA"/>
</dbReference>
<name>A0AAN9B0A1_9CAEN</name>
<dbReference type="AlphaFoldDB" id="A0AAN9B0A1"/>
<evidence type="ECO:0000313" key="4">
    <source>
        <dbReference type="EMBL" id="KAK7095500.1"/>
    </source>
</evidence>
<organism evidence="4 5">
    <name type="scientific">Littorina saxatilis</name>
    <dbReference type="NCBI Taxonomy" id="31220"/>
    <lineage>
        <taxon>Eukaryota</taxon>
        <taxon>Metazoa</taxon>
        <taxon>Spiralia</taxon>
        <taxon>Lophotrochozoa</taxon>
        <taxon>Mollusca</taxon>
        <taxon>Gastropoda</taxon>
        <taxon>Caenogastropoda</taxon>
        <taxon>Littorinimorpha</taxon>
        <taxon>Littorinoidea</taxon>
        <taxon>Littorinidae</taxon>
        <taxon>Littorina</taxon>
    </lineage>
</organism>
<evidence type="ECO:0000256" key="1">
    <source>
        <dbReference type="SAM" id="MobiDB-lite"/>
    </source>
</evidence>
<feature type="signal peptide" evidence="3">
    <location>
        <begin position="1"/>
        <end position="16"/>
    </location>
</feature>
<accession>A0AAN9B0A1</accession>
<gene>
    <name evidence="4" type="ORF">V1264_006897</name>
</gene>
<proteinExistence type="predicted"/>
<dbReference type="Proteomes" id="UP001374579">
    <property type="component" value="Unassembled WGS sequence"/>
</dbReference>
<keyword evidence="2" id="KW-0472">Membrane</keyword>
<feature type="transmembrane region" description="Helical" evidence="2">
    <location>
        <begin position="157"/>
        <end position="177"/>
    </location>
</feature>
<keyword evidence="3" id="KW-0732">Signal</keyword>
<evidence type="ECO:0000256" key="3">
    <source>
        <dbReference type="SAM" id="SignalP"/>
    </source>
</evidence>
<keyword evidence="2" id="KW-0812">Transmembrane</keyword>
<feature type="region of interest" description="Disordered" evidence="1">
    <location>
        <begin position="281"/>
        <end position="300"/>
    </location>
</feature>
<protein>
    <submittedName>
        <fullName evidence="4">Uncharacterized protein</fullName>
    </submittedName>
</protein>
<sequence>MPLFTLFVLLFIPLSAFRIFNSTGSCVLFQSKCNLVNADTGVYATLTFTVVNTCTSENSSVHVVSVKRKTPVPPYIIPLCQIFHNHTGSWTSADGCEINHVTEQYVVAGGITSLGSEQWILSGVLWNGVRIPTVVVDMGDMHLRHIESKLESMKTDIMILLGVIIGITTAFILGRVFKTAVTRNTHLPPPPAPHRVRRHTANDVIAMGPQAVQDGHNSFPSYGYATAFDDDTTSCDDSLTPAFSRPASDAVSDSVLNDDDIHHTNCSSSVVHSNNIVSATATPTAPVTTTTATATPTRHNPLPAGYLHPVATPLEVTTATVSCSDTLTV</sequence>
<feature type="chain" id="PRO_5043003468" evidence="3">
    <location>
        <begin position="17"/>
        <end position="329"/>
    </location>
</feature>